<dbReference type="KEGG" id="hmn:HM131_02710"/>
<feature type="binding site" evidence="3">
    <location>
        <begin position="229"/>
        <end position="230"/>
    </location>
    <ligand>
        <name>substrate</name>
    </ligand>
</feature>
<comment type="cofactor">
    <cofactor evidence="4">
        <name>Ca(2+)</name>
        <dbReference type="ChEBI" id="CHEBI:29108"/>
    </cofactor>
</comment>
<keyword evidence="9" id="KW-1185">Reference proteome</keyword>
<keyword evidence="4" id="KW-0106">Calcium</keyword>
<dbReference type="Pfam" id="PF02435">
    <property type="entry name" value="Glyco_hydro_68"/>
    <property type="match status" value="1"/>
</dbReference>
<dbReference type="InterPro" id="IPR003469">
    <property type="entry name" value="Glyco_hydro_68"/>
</dbReference>
<feature type="active site" description="Nucleophile" evidence="2">
    <location>
        <position position="77"/>
    </location>
</feature>
<evidence type="ECO:0000256" key="2">
    <source>
        <dbReference type="PIRSR" id="PIRSR603469-1"/>
    </source>
</evidence>
<protein>
    <submittedName>
        <fullName evidence="8">Glycoside hydrolase 68 family protein</fullName>
    </submittedName>
</protein>
<dbReference type="OrthoDB" id="2210426at2"/>
<feature type="signal peptide" evidence="7">
    <location>
        <begin position="1"/>
        <end position="33"/>
    </location>
</feature>
<dbReference type="GO" id="GO:0016787">
    <property type="term" value="F:hydrolase activity"/>
    <property type="evidence" value="ECO:0007669"/>
    <property type="project" value="UniProtKB-KW"/>
</dbReference>
<dbReference type="Gene3D" id="2.115.10.20">
    <property type="entry name" value="Glycosyl hydrolase domain, family 43"/>
    <property type="match status" value="1"/>
</dbReference>
<evidence type="ECO:0000256" key="6">
    <source>
        <dbReference type="RuleBase" id="RU361220"/>
    </source>
</evidence>
<evidence type="ECO:0000256" key="3">
    <source>
        <dbReference type="PIRSR" id="PIRSR603469-2"/>
    </source>
</evidence>
<dbReference type="GO" id="GO:0050053">
    <property type="term" value="F:levansucrase activity"/>
    <property type="evidence" value="ECO:0007669"/>
    <property type="project" value="InterPro"/>
</dbReference>
<proteinExistence type="inferred from homology"/>
<comment type="similarity">
    <text evidence="1 6">Belongs to the glycosyl hydrolase 68 family.</text>
</comment>
<keyword evidence="7" id="KW-0732">Signal</keyword>
<feature type="active site" description="Proton donor/acceptor" evidence="2">
    <location>
        <position position="314"/>
    </location>
</feature>
<gene>
    <name evidence="8" type="ORF">HM131_02710</name>
</gene>
<accession>A0A1W5ZR93</accession>
<feature type="chain" id="PRO_5012145132" evidence="7">
    <location>
        <begin position="34"/>
        <end position="437"/>
    </location>
</feature>
<organism evidence="8 9">
    <name type="scientific">Halobacillus mangrovi</name>
    <dbReference type="NCBI Taxonomy" id="402384"/>
    <lineage>
        <taxon>Bacteria</taxon>
        <taxon>Bacillati</taxon>
        <taxon>Bacillota</taxon>
        <taxon>Bacilli</taxon>
        <taxon>Bacillales</taxon>
        <taxon>Bacillaceae</taxon>
        <taxon>Halobacillus</taxon>
    </lineage>
</organism>
<name>A0A1W5ZR93_9BACI</name>
<dbReference type="STRING" id="402384.HM131_02710"/>
<dbReference type="InterPro" id="IPR023296">
    <property type="entry name" value="Glyco_hydro_beta-prop_sf"/>
</dbReference>
<keyword evidence="8" id="KW-0378">Hydrolase</keyword>
<evidence type="ECO:0000313" key="8">
    <source>
        <dbReference type="EMBL" id="ARI75805.1"/>
    </source>
</evidence>
<evidence type="ECO:0000313" key="9">
    <source>
        <dbReference type="Proteomes" id="UP000192527"/>
    </source>
</evidence>
<reference evidence="8 9" key="1">
    <citation type="submission" date="2017-04" db="EMBL/GenBank/DDBJ databases">
        <title>The whole genome sequencing and assembly of Halobacillus mangrovi strain.</title>
        <authorList>
            <person name="Lee S.-J."/>
            <person name="Park M.-K."/>
            <person name="Kim J.-Y."/>
            <person name="Lee Y.-J."/>
            <person name="Yi H."/>
            <person name="Bahn Y.-S."/>
            <person name="Kim J.F."/>
            <person name="Lee D.-W."/>
        </authorList>
    </citation>
    <scope>NUCLEOTIDE SEQUENCE [LARGE SCALE GENOMIC DNA]</scope>
    <source>
        <strain evidence="8 9">KTB 131</strain>
    </source>
</reference>
<feature type="binding site" evidence="3">
    <location>
        <position position="147"/>
    </location>
    <ligand>
        <name>substrate</name>
    </ligand>
</feature>
<feature type="binding site" evidence="3">
    <location>
        <position position="76"/>
    </location>
    <ligand>
        <name>substrate</name>
    </ligand>
</feature>
<evidence type="ECO:0000256" key="7">
    <source>
        <dbReference type="SAM" id="SignalP"/>
    </source>
</evidence>
<dbReference type="GO" id="GO:0046872">
    <property type="term" value="F:metal ion binding"/>
    <property type="evidence" value="ECO:0007669"/>
    <property type="project" value="UniProtKB-KW"/>
</dbReference>
<feature type="site" description="Transition state stabilizer" evidence="5">
    <location>
        <position position="230"/>
    </location>
</feature>
<evidence type="ECO:0000256" key="1">
    <source>
        <dbReference type="ARBA" id="ARBA00006775"/>
    </source>
</evidence>
<feature type="binding site" evidence="4">
    <location>
        <position position="281"/>
    </location>
    <ligand>
        <name>Ca(2+)</name>
        <dbReference type="ChEBI" id="CHEBI:29108"/>
        <label>1</label>
    </ligand>
</feature>
<dbReference type="EMBL" id="CP020772">
    <property type="protein sequence ID" value="ARI75805.1"/>
    <property type="molecule type" value="Genomic_DNA"/>
</dbReference>
<keyword evidence="4" id="KW-0479">Metal-binding</keyword>
<dbReference type="RefSeq" id="WP_085027694.1">
    <property type="nucleotide sequence ID" value="NZ_CP020772.1"/>
</dbReference>
<dbReference type="CDD" id="cd08997">
    <property type="entry name" value="GH68"/>
    <property type="match status" value="1"/>
</dbReference>
<evidence type="ECO:0000256" key="4">
    <source>
        <dbReference type="PIRSR" id="PIRSR603469-3"/>
    </source>
</evidence>
<dbReference type="SUPFAM" id="SSF75005">
    <property type="entry name" value="Arabinanase/levansucrase/invertase"/>
    <property type="match status" value="1"/>
</dbReference>
<dbReference type="AlphaFoldDB" id="A0A1W5ZR93"/>
<dbReference type="Proteomes" id="UP000192527">
    <property type="component" value="Chromosome"/>
</dbReference>
<feature type="binding site" evidence="3">
    <location>
        <begin position="312"/>
        <end position="314"/>
    </location>
    <ligand>
        <name>substrate</name>
    </ligand>
</feature>
<sequence>MKRGKKLSVVQGVALSAIMLVGGLVQTPGIANAAEKSETETAVWSREDAQNYNLNKENTAPDIDNVDQVAPDYWVWDTWPLRNRDGSIATVNGYKIVFALTASKEYTWSGRHDEAKIRYFYSKNGKDWEMGGLSYDPDKALGSRQWAGSAMMEEDGKVHLFYTASGRKGEESTTFEQRLAKTTFDIDVDKKDKSVELSNHGEHMILAEADGEYYETQDQKTGDIIYSFRDPWFFKDPKTKKEYIIFEGNSAGYEKTLDPENIGSEEFRKDHEVPAGAEDYNGNVGIASAENEDLTEFELLPPLLEADGVNQQLERPHVLVKGGQYYLFTISHQFTFAPGLNGPDGLYGFVNDSLRGDYQPLNDNGLVVANPEDDPFMTYSHAVMPNGTVISFVNEYIDENGNKQLGGTFAPTIKLSINGDETKVNGTLKPGQIIPSH</sequence>
<evidence type="ECO:0000256" key="5">
    <source>
        <dbReference type="PIRSR" id="PIRSR603469-4"/>
    </source>
</evidence>
<dbReference type="GO" id="GO:0009758">
    <property type="term" value="P:carbohydrate utilization"/>
    <property type="evidence" value="ECO:0007669"/>
    <property type="project" value="InterPro"/>
</dbReference>